<accession>A0A4P7N6R0</accession>
<dbReference type="Proteomes" id="UP000294847">
    <property type="component" value="Chromosome 3"/>
</dbReference>
<evidence type="ECO:0000313" key="2">
    <source>
        <dbReference type="EMBL" id="QBZ58278.1"/>
    </source>
</evidence>
<gene>
    <name evidence="2" type="ORF">PoMZ_03223</name>
</gene>
<evidence type="ECO:0000313" key="3">
    <source>
        <dbReference type="Proteomes" id="UP000294847"/>
    </source>
</evidence>
<dbReference type="EMBL" id="CP034206">
    <property type="protein sequence ID" value="QBZ58278.1"/>
    <property type="molecule type" value="Genomic_DNA"/>
</dbReference>
<name>A0A4P7N6R0_PYROR</name>
<feature type="region of interest" description="Disordered" evidence="1">
    <location>
        <begin position="71"/>
        <end position="97"/>
    </location>
</feature>
<proteinExistence type="predicted"/>
<reference evidence="2 3" key="1">
    <citation type="journal article" date="2019" name="Mol. Biol. Evol.">
        <title>Blast fungal genomes show frequent chromosomal changes, gene gains and losses, and effector gene turnover.</title>
        <authorList>
            <person name="Gomez Luciano L.B."/>
            <person name="Jason Tsai I."/>
            <person name="Chuma I."/>
            <person name="Tosa Y."/>
            <person name="Chen Y.H."/>
            <person name="Li J.Y."/>
            <person name="Li M.Y."/>
            <person name="Jade Lu M.Y."/>
            <person name="Nakayashiki H."/>
            <person name="Li W.H."/>
        </authorList>
    </citation>
    <scope>NUCLEOTIDE SEQUENCE [LARGE SCALE GENOMIC DNA]</scope>
    <source>
        <strain evidence="2">MZ5-1-6</strain>
    </source>
</reference>
<organism evidence="2 3">
    <name type="scientific">Pyricularia oryzae</name>
    <name type="common">Rice blast fungus</name>
    <name type="synonym">Magnaporthe oryzae</name>
    <dbReference type="NCBI Taxonomy" id="318829"/>
    <lineage>
        <taxon>Eukaryota</taxon>
        <taxon>Fungi</taxon>
        <taxon>Dikarya</taxon>
        <taxon>Ascomycota</taxon>
        <taxon>Pezizomycotina</taxon>
        <taxon>Sordariomycetes</taxon>
        <taxon>Sordariomycetidae</taxon>
        <taxon>Magnaporthales</taxon>
        <taxon>Pyriculariaceae</taxon>
        <taxon>Pyricularia</taxon>
    </lineage>
</organism>
<feature type="compositionally biased region" description="Low complexity" evidence="1">
    <location>
        <begin position="153"/>
        <end position="170"/>
    </location>
</feature>
<feature type="region of interest" description="Disordered" evidence="1">
    <location>
        <begin position="153"/>
        <end position="172"/>
    </location>
</feature>
<dbReference type="AlphaFoldDB" id="A0A4P7N6R0"/>
<protein>
    <submittedName>
        <fullName evidence="2">Uncharacterized protein</fullName>
    </submittedName>
</protein>
<feature type="compositionally biased region" description="Polar residues" evidence="1">
    <location>
        <begin position="88"/>
        <end position="97"/>
    </location>
</feature>
<evidence type="ECO:0000256" key="1">
    <source>
        <dbReference type="SAM" id="MobiDB-lite"/>
    </source>
</evidence>
<sequence length="210" mass="22546">MPPYVLPEELLSSHEIISSPFLVDLKMGLMAKLREPNPAASRSDSISARFRNRGAPTLWSTVLAMASCAATKSPDWPETPSRPPGLSTRANSRSASGWSRTQCSVELQYTASKLPVANRERSSAVPTKKDSLAPVPLLSPGLVILARARSMRSSLGSTPTTSPLAPTTSARYDVMLPGPHPTSRTRMPGSSPSCFKRKRPASYCVLLTAV</sequence>